<name>A0AAP0ND30_LIQFO</name>
<dbReference type="GO" id="GO:0016020">
    <property type="term" value="C:membrane"/>
    <property type="evidence" value="ECO:0007669"/>
    <property type="project" value="UniProtKB-SubCell"/>
</dbReference>
<feature type="domain" description="Leucine-rich repeat-containing N-terminal plant-type" evidence="11">
    <location>
        <begin position="34"/>
        <end position="70"/>
    </location>
</feature>
<evidence type="ECO:0000256" key="9">
    <source>
        <dbReference type="ARBA" id="ARBA00023136"/>
    </source>
</evidence>
<evidence type="ECO:0000256" key="1">
    <source>
        <dbReference type="ARBA" id="ARBA00004370"/>
    </source>
</evidence>
<proteinExistence type="predicted"/>
<evidence type="ECO:0000256" key="5">
    <source>
        <dbReference type="ARBA" id="ARBA00022737"/>
    </source>
</evidence>
<comment type="caution">
    <text evidence="12">The sequence shown here is derived from an EMBL/GenBank/DDBJ whole genome shotgun (WGS) entry which is preliminary data.</text>
</comment>
<dbReference type="AlphaFoldDB" id="A0AAP0ND30"/>
<feature type="chain" id="PRO_5042848918" description="Leucine-rich repeat-containing N-terminal plant-type domain-containing protein" evidence="10">
    <location>
        <begin position="31"/>
        <end position="270"/>
    </location>
</feature>
<evidence type="ECO:0000256" key="2">
    <source>
        <dbReference type="ARBA" id="ARBA00022614"/>
    </source>
</evidence>
<keyword evidence="2" id="KW-0433">Leucine-rich repeat</keyword>
<evidence type="ECO:0000256" key="6">
    <source>
        <dbReference type="ARBA" id="ARBA00022741"/>
    </source>
</evidence>
<keyword evidence="8" id="KW-1133">Transmembrane helix</keyword>
<keyword evidence="4 10" id="KW-0732">Signal</keyword>
<dbReference type="InterPro" id="IPR032675">
    <property type="entry name" value="LRR_dom_sf"/>
</dbReference>
<dbReference type="SUPFAM" id="SSF52058">
    <property type="entry name" value="L domain-like"/>
    <property type="match status" value="1"/>
</dbReference>
<feature type="signal peptide" evidence="10">
    <location>
        <begin position="1"/>
        <end position="30"/>
    </location>
</feature>
<dbReference type="Pfam" id="PF00560">
    <property type="entry name" value="LRR_1"/>
    <property type="match status" value="1"/>
</dbReference>
<dbReference type="InterPro" id="IPR013210">
    <property type="entry name" value="LRR_N_plant-typ"/>
</dbReference>
<organism evidence="12 13">
    <name type="scientific">Liquidambar formosana</name>
    <name type="common">Formosan gum</name>
    <dbReference type="NCBI Taxonomy" id="63359"/>
    <lineage>
        <taxon>Eukaryota</taxon>
        <taxon>Viridiplantae</taxon>
        <taxon>Streptophyta</taxon>
        <taxon>Embryophyta</taxon>
        <taxon>Tracheophyta</taxon>
        <taxon>Spermatophyta</taxon>
        <taxon>Magnoliopsida</taxon>
        <taxon>eudicotyledons</taxon>
        <taxon>Gunneridae</taxon>
        <taxon>Pentapetalae</taxon>
        <taxon>Saxifragales</taxon>
        <taxon>Altingiaceae</taxon>
        <taxon>Liquidambar</taxon>
    </lineage>
</organism>
<sequence>MAKYPPLSLQFPTALFFFFVFCVILPPSVSLTVETQALLKFKNQLQDPFNCLESWKDSADSPCQFAGITCHEGRVTEISLDNKSLSGQISPSISALQSLTSLVLPSNLISGKLPWQLTNCSNLKVLNLTGNKHDWNLPDLSSLRNLQILDLSANYFSGRFPAWVGNLSGLVGLGLGFNEYDEGEIPESLGNLKNLTWIFLAGSHLRGEIPESIFGLEALETLDICRNNISGMFPKSISKLRNLNKIELYVNNLTGEIPPELAKSHPFAGN</sequence>
<dbReference type="InterPro" id="IPR001611">
    <property type="entry name" value="Leu-rich_rpt"/>
</dbReference>
<gene>
    <name evidence="12" type="ORF">L1049_025399</name>
</gene>
<keyword evidence="13" id="KW-1185">Reference proteome</keyword>
<keyword evidence="3" id="KW-0812">Transmembrane</keyword>
<keyword evidence="6" id="KW-0547">Nucleotide-binding</keyword>
<dbReference type="Proteomes" id="UP001415857">
    <property type="component" value="Unassembled WGS sequence"/>
</dbReference>
<evidence type="ECO:0000313" key="13">
    <source>
        <dbReference type="Proteomes" id="UP001415857"/>
    </source>
</evidence>
<keyword evidence="5" id="KW-0677">Repeat</keyword>
<dbReference type="Pfam" id="PF13855">
    <property type="entry name" value="LRR_8"/>
    <property type="match status" value="1"/>
</dbReference>
<accession>A0AAP0ND30</accession>
<dbReference type="EMBL" id="JBBPBK010000014">
    <property type="protein sequence ID" value="KAK9269826.1"/>
    <property type="molecule type" value="Genomic_DNA"/>
</dbReference>
<evidence type="ECO:0000256" key="10">
    <source>
        <dbReference type="SAM" id="SignalP"/>
    </source>
</evidence>
<keyword evidence="9" id="KW-0472">Membrane</keyword>
<evidence type="ECO:0000256" key="3">
    <source>
        <dbReference type="ARBA" id="ARBA00022692"/>
    </source>
</evidence>
<evidence type="ECO:0000259" key="11">
    <source>
        <dbReference type="Pfam" id="PF08263"/>
    </source>
</evidence>
<reference evidence="12 13" key="1">
    <citation type="journal article" date="2024" name="Plant J.">
        <title>Genome sequences and population genomics reveal climatic adaptation and genomic divergence between two closely related sweetgum species.</title>
        <authorList>
            <person name="Xu W.Q."/>
            <person name="Ren C.Q."/>
            <person name="Zhang X.Y."/>
            <person name="Comes H.P."/>
            <person name="Liu X.H."/>
            <person name="Li Y.G."/>
            <person name="Kettle C.J."/>
            <person name="Jalonen R."/>
            <person name="Gaisberger H."/>
            <person name="Ma Y.Z."/>
            <person name="Qiu Y.X."/>
        </authorList>
    </citation>
    <scope>NUCLEOTIDE SEQUENCE [LARGE SCALE GENOMIC DNA]</scope>
    <source>
        <strain evidence="12">Hangzhou</strain>
    </source>
</reference>
<evidence type="ECO:0000313" key="12">
    <source>
        <dbReference type="EMBL" id="KAK9269826.1"/>
    </source>
</evidence>
<dbReference type="Pfam" id="PF08263">
    <property type="entry name" value="LRRNT_2"/>
    <property type="match status" value="1"/>
</dbReference>
<evidence type="ECO:0000256" key="4">
    <source>
        <dbReference type="ARBA" id="ARBA00022729"/>
    </source>
</evidence>
<protein>
    <recommendedName>
        <fullName evidence="11">Leucine-rich repeat-containing N-terminal plant-type domain-containing protein</fullName>
    </recommendedName>
</protein>
<keyword evidence="7" id="KW-0067">ATP-binding</keyword>
<comment type="subcellular location">
    <subcellularLocation>
        <location evidence="1">Membrane</location>
    </subcellularLocation>
</comment>
<dbReference type="PANTHER" id="PTHR47988">
    <property type="entry name" value="SOMATIC EMBRYOGENESIS RECEPTOR KINASE 1"/>
    <property type="match status" value="1"/>
</dbReference>
<evidence type="ECO:0000256" key="8">
    <source>
        <dbReference type="ARBA" id="ARBA00022989"/>
    </source>
</evidence>
<dbReference type="GO" id="GO:0005524">
    <property type="term" value="F:ATP binding"/>
    <property type="evidence" value="ECO:0007669"/>
    <property type="project" value="UniProtKB-KW"/>
</dbReference>
<evidence type="ECO:0000256" key="7">
    <source>
        <dbReference type="ARBA" id="ARBA00022840"/>
    </source>
</evidence>
<dbReference type="FunFam" id="3.80.10.10:FF:000234">
    <property type="entry name" value="Probable inactive receptor kinase RLK902"/>
    <property type="match status" value="1"/>
</dbReference>
<dbReference type="Gene3D" id="3.80.10.10">
    <property type="entry name" value="Ribonuclease Inhibitor"/>
    <property type="match status" value="2"/>
</dbReference>